<organism evidence="2 3">
    <name type="scientific">Punctularia strigosozonata (strain HHB-11173)</name>
    <name type="common">White-rot fungus</name>
    <dbReference type="NCBI Taxonomy" id="741275"/>
    <lineage>
        <taxon>Eukaryota</taxon>
        <taxon>Fungi</taxon>
        <taxon>Dikarya</taxon>
        <taxon>Basidiomycota</taxon>
        <taxon>Agaricomycotina</taxon>
        <taxon>Agaricomycetes</taxon>
        <taxon>Corticiales</taxon>
        <taxon>Punctulariaceae</taxon>
        <taxon>Punctularia</taxon>
    </lineage>
</organism>
<dbReference type="OrthoDB" id="3027208at2759"/>
<dbReference type="eggNOG" id="ENOG502R0UN">
    <property type="taxonomic scope" value="Eukaryota"/>
</dbReference>
<evidence type="ECO:0000313" key="3">
    <source>
        <dbReference type="Proteomes" id="UP000054196"/>
    </source>
</evidence>
<evidence type="ECO:0008006" key="4">
    <source>
        <dbReference type="Google" id="ProtNLM"/>
    </source>
</evidence>
<dbReference type="AlphaFoldDB" id="R7S238"/>
<name>R7S238_PUNST</name>
<dbReference type="EMBL" id="JH687555">
    <property type="protein sequence ID" value="EIN04253.1"/>
    <property type="molecule type" value="Genomic_DNA"/>
</dbReference>
<keyword evidence="3" id="KW-1185">Reference proteome</keyword>
<dbReference type="RefSeq" id="XP_007388396.1">
    <property type="nucleotide sequence ID" value="XM_007388334.1"/>
</dbReference>
<protein>
    <recommendedName>
        <fullName evidence="4">BTB domain-containing protein</fullName>
    </recommendedName>
</protein>
<sequence>MSTSNIRPRSHQIEPKSKPSAQLTRCDELWYEDGSIILAAEGIGFKVYRMLLAQHSAVFADMLALSEPSANIDPLHGCPLVHMPDSAEELRYLLLAIHDIDPAAYLKRASFAGVLAVAALSAKYDIAALQDCSARRLEYWYPSDILRWNSTISSRSKLTSADHAKSLRVARKLSLDPSVRVMMMFALCEMGIKAIASANLEPDDLEDVMGGFVKLQVVRRIRSFSWLCGLPKDCPNWRACSAVKAMLFKNLVDLDPTTHKLDLYSSTTEEDLSQHMPQGRDLCSNCTESALDCIRTGSFDIWGDILTAFDHHV</sequence>
<proteinExistence type="predicted"/>
<dbReference type="Proteomes" id="UP000054196">
    <property type="component" value="Unassembled WGS sequence"/>
</dbReference>
<accession>R7S238</accession>
<feature type="region of interest" description="Disordered" evidence="1">
    <location>
        <begin position="1"/>
        <end position="20"/>
    </location>
</feature>
<evidence type="ECO:0000313" key="2">
    <source>
        <dbReference type="EMBL" id="EIN04253.1"/>
    </source>
</evidence>
<gene>
    <name evidence="2" type="ORF">PUNSTDRAFT_138648</name>
</gene>
<dbReference type="KEGG" id="psq:PUNSTDRAFT_138648"/>
<evidence type="ECO:0000256" key="1">
    <source>
        <dbReference type="SAM" id="MobiDB-lite"/>
    </source>
</evidence>
<dbReference type="HOGENOM" id="CLU_033082_3_1_1"/>
<reference evidence="3" key="1">
    <citation type="journal article" date="2012" name="Science">
        <title>The Paleozoic origin of enzymatic lignin decomposition reconstructed from 31 fungal genomes.</title>
        <authorList>
            <person name="Floudas D."/>
            <person name="Binder M."/>
            <person name="Riley R."/>
            <person name="Barry K."/>
            <person name="Blanchette R.A."/>
            <person name="Henrissat B."/>
            <person name="Martinez A.T."/>
            <person name="Otillar R."/>
            <person name="Spatafora J.W."/>
            <person name="Yadav J.S."/>
            <person name="Aerts A."/>
            <person name="Benoit I."/>
            <person name="Boyd A."/>
            <person name="Carlson A."/>
            <person name="Copeland A."/>
            <person name="Coutinho P.M."/>
            <person name="de Vries R.P."/>
            <person name="Ferreira P."/>
            <person name="Findley K."/>
            <person name="Foster B."/>
            <person name="Gaskell J."/>
            <person name="Glotzer D."/>
            <person name="Gorecki P."/>
            <person name="Heitman J."/>
            <person name="Hesse C."/>
            <person name="Hori C."/>
            <person name="Igarashi K."/>
            <person name="Jurgens J.A."/>
            <person name="Kallen N."/>
            <person name="Kersten P."/>
            <person name="Kohler A."/>
            <person name="Kuees U."/>
            <person name="Kumar T.K.A."/>
            <person name="Kuo A."/>
            <person name="LaButti K."/>
            <person name="Larrondo L.F."/>
            <person name="Lindquist E."/>
            <person name="Ling A."/>
            <person name="Lombard V."/>
            <person name="Lucas S."/>
            <person name="Lundell T."/>
            <person name="Martin R."/>
            <person name="McLaughlin D.J."/>
            <person name="Morgenstern I."/>
            <person name="Morin E."/>
            <person name="Murat C."/>
            <person name="Nagy L.G."/>
            <person name="Nolan M."/>
            <person name="Ohm R.A."/>
            <person name="Patyshakuliyeva A."/>
            <person name="Rokas A."/>
            <person name="Ruiz-Duenas F.J."/>
            <person name="Sabat G."/>
            <person name="Salamov A."/>
            <person name="Samejima M."/>
            <person name="Schmutz J."/>
            <person name="Slot J.C."/>
            <person name="St John F."/>
            <person name="Stenlid J."/>
            <person name="Sun H."/>
            <person name="Sun S."/>
            <person name="Syed K."/>
            <person name="Tsang A."/>
            <person name="Wiebenga A."/>
            <person name="Young D."/>
            <person name="Pisabarro A."/>
            <person name="Eastwood D.C."/>
            <person name="Martin F."/>
            <person name="Cullen D."/>
            <person name="Grigoriev I.V."/>
            <person name="Hibbett D.S."/>
        </authorList>
    </citation>
    <scope>NUCLEOTIDE SEQUENCE [LARGE SCALE GENOMIC DNA]</scope>
    <source>
        <strain evidence="3">HHB-11173 SS5</strain>
    </source>
</reference>
<dbReference type="GeneID" id="18880133"/>